<dbReference type="FunFam" id="3.20.20.60:FF:000003">
    <property type="entry name" value="3-methyl-2-oxobutanoate hydroxymethyltransferase"/>
    <property type="match status" value="1"/>
</dbReference>
<evidence type="ECO:0000256" key="8">
    <source>
        <dbReference type="PIRSR" id="PIRSR000388-1"/>
    </source>
</evidence>
<dbReference type="GO" id="GO:0000287">
    <property type="term" value="F:magnesium ion binding"/>
    <property type="evidence" value="ECO:0007669"/>
    <property type="project" value="TreeGrafter"/>
</dbReference>
<evidence type="ECO:0000313" key="12">
    <source>
        <dbReference type="Proteomes" id="UP000260649"/>
    </source>
</evidence>
<comment type="similarity">
    <text evidence="2 7">Belongs to the PanB family.</text>
</comment>
<keyword evidence="4 7" id="KW-0566">Pantothenate biosynthesis</keyword>
<keyword evidence="11" id="KW-0489">Methyltransferase</keyword>
<feature type="binding site" evidence="7 9">
    <location>
        <begin position="45"/>
        <end position="46"/>
    </location>
    <ligand>
        <name>3-methyl-2-oxobutanoate</name>
        <dbReference type="ChEBI" id="CHEBI:11851"/>
    </ligand>
</feature>
<evidence type="ECO:0000256" key="7">
    <source>
        <dbReference type="HAMAP-Rule" id="MF_00156"/>
    </source>
</evidence>
<feature type="binding site" evidence="7 10">
    <location>
        <position position="45"/>
    </location>
    <ligand>
        <name>Mg(2+)</name>
        <dbReference type="ChEBI" id="CHEBI:18420"/>
    </ligand>
</feature>
<dbReference type="PANTHER" id="PTHR20881">
    <property type="entry name" value="3-METHYL-2-OXOBUTANOATE HYDROXYMETHYLTRANSFERASE"/>
    <property type="match status" value="1"/>
</dbReference>
<dbReference type="GeneID" id="97995146"/>
<feature type="binding site" evidence="7 9">
    <location>
        <position position="84"/>
    </location>
    <ligand>
        <name>3-methyl-2-oxobutanoate</name>
        <dbReference type="ChEBI" id="CHEBI:11851"/>
    </ligand>
</feature>
<sequence length="293" mass="30999">MKQNNVVTLAAMKARGEKISQLTCYDYSTARLMDQAGINMILVGDSLGMTMQGYSDTLPVTLEEMILYGRSVARGCRNAFVVLDMPFMSYQVSPEQALANAGRMMKETGVDGVKLEGGEGICPQIRAITAAGIPVCAHVGMTPQSYHAFGGFTVQGKGEAGAARLLKDALTVQEAGAFAVVLECVPPKLAALISRKLDIITIGIGAGGGCDGQVLVYQDMLGITEGQTPKFVKAFAQVGQQMMEAFQAYDSQVKSGAFPAPAQTYAKSDCGDEVLNRLDESQSAPLLSVCSTQ</sequence>
<accession>A0A3E2B4B9</accession>
<reference evidence="11 12" key="1">
    <citation type="submission" date="2018-07" db="EMBL/GenBank/DDBJ databases">
        <title>GABA Modulating Bacteria of the Human Gut Microbiota.</title>
        <authorList>
            <person name="Strandwitz P."/>
            <person name="Kim K.H."/>
            <person name="Terekhova D."/>
            <person name="Liu J.K."/>
            <person name="Sharma A."/>
            <person name="Levering J."/>
            <person name="Mcdonald D."/>
            <person name="Dietrich D."/>
            <person name="Ramadhar T.R."/>
            <person name="Lekbua A."/>
            <person name="Mroue N."/>
            <person name="Liston C."/>
            <person name="Stewart E.J."/>
            <person name="Dubin M.J."/>
            <person name="Zengler K."/>
            <person name="Knight R."/>
            <person name="Gilbert J.A."/>
            <person name="Clardy J."/>
            <person name="Lewis K."/>
        </authorList>
    </citation>
    <scope>NUCLEOTIDE SEQUENCE [LARGE SCALE GENOMIC DNA]</scope>
    <source>
        <strain evidence="11 12">KLE1738</strain>
    </source>
</reference>
<dbReference type="SUPFAM" id="SSF51621">
    <property type="entry name" value="Phosphoenolpyruvate/pyruvate domain"/>
    <property type="match status" value="1"/>
</dbReference>
<organism evidence="11 12">
    <name type="scientific">Evtepia gabavorous</name>
    <dbReference type="NCBI Taxonomy" id="2211183"/>
    <lineage>
        <taxon>Bacteria</taxon>
        <taxon>Bacillati</taxon>
        <taxon>Bacillota</taxon>
        <taxon>Clostridia</taxon>
        <taxon>Eubacteriales</taxon>
        <taxon>Evtepia</taxon>
    </lineage>
</organism>
<evidence type="ECO:0000256" key="9">
    <source>
        <dbReference type="PIRSR" id="PIRSR000388-2"/>
    </source>
</evidence>
<feature type="active site" description="Proton acceptor" evidence="7 8">
    <location>
        <position position="183"/>
    </location>
</feature>
<dbReference type="PANTHER" id="PTHR20881:SF0">
    <property type="entry name" value="3-METHYL-2-OXOBUTANOATE HYDROXYMETHYLTRANSFERASE"/>
    <property type="match status" value="1"/>
</dbReference>
<dbReference type="HAMAP" id="MF_00156">
    <property type="entry name" value="PanB"/>
    <property type="match status" value="1"/>
</dbReference>
<dbReference type="GO" id="GO:0003864">
    <property type="term" value="F:3-methyl-2-oxobutanoate hydroxymethyltransferase activity"/>
    <property type="evidence" value="ECO:0007669"/>
    <property type="project" value="UniProtKB-UniRule"/>
</dbReference>
<comment type="catalytic activity">
    <reaction evidence="7">
        <text>(6R)-5,10-methylene-5,6,7,8-tetrahydrofolate + 3-methyl-2-oxobutanoate + H2O = 2-dehydropantoate + (6S)-5,6,7,8-tetrahydrofolate</text>
        <dbReference type="Rhea" id="RHEA:11824"/>
        <dbReference type="ChEBI" id="CHEBI:11561"/>
        <dbReference type="ChEBI" id="CHEBI:11851"/>
        <dbReference type="ChEBI" id="CHEBI:15377"/>
        <dbReference type="ChEBI" id="CHEBI:15636"/>
        <dbReference type="ChEBI" id="CHEBI:57453"/>
        <dbReference type="EC" id="2.1.2.11"/>
    </reaction>
</comment>
<keyword evidence="7 10" id="KW-0479">Metal-binding</keyword>
<name>A0A3E2B4B9_9FIRM</name>
<keyword evidence="12" id="KW-1185">Reference proteome</keyword>
<evidence type="ECO:0000256" key="6">
    <source>
        <dbReference type="ARBA" id="ARBA00056497"/>
    </source>
</evidence>
<evidence type="ECO:0000256" key="5">
    <source>
        <dbReference type="ARBA" id="ARBA00022679"/>
    </source>
</evidence>
<dbReference type="InterPro" id="IPR040442">
    <property type="entry name" value="Pyrv_kinase-like_dom_sf"/>
</dbReference>
<comment type="subunit">
    <text evidence="3 7">Homodecamer; pentamer of dimers.</text>
</comment>
<dbReference type="GO" id="GO:0015940">
    <property type="term" value="P:pantothenate biosynthetic process"/>
    <property type="evidence" value="ECO:0007669"/>
    <property type="project" value="UniProtKB-UniRule"/>
</dbReference>
<dbReference type="RefSeq" id="WP_117142027.1">
    <property type="nucleotide sequence ID" value="NZ_CAKXKJ010000006.1"/>
</dbReference>
<protein>
    <recommendedName>
        <fullName evidence="7">3-methyl-2-oxobutanoate hydroxymethyltransferase</fullName>
        <ecNumber evidence="7">2.1.2.11</ecNumber>
    </recommendedName>
    <alternativeName>
        <fullName evidence="7">Ketopantoate hydroxymethyltransferase</fullName>
        <shortName evidence="7">KPHMT</shortName>
    </alternativeName>
</protein>
<comment type="subcellular location">
    <subcellularLocation>
        <location evidence="7">Cytoplasm</location>
    </subcellularLocation>
</comment>
<dbReference type="Gene3D" id="3.20.20.60">
    <property type="entry name" value="Phosphoenolpyruvate-binding domains"/>
    <property type="match status" value="1"/>
</dbReference>
<keyword evidence="7 10" id="KW-0460">Magnesium</keyword>
<dbReference type="CDD" id="cd06557">
    <property type="entry name" value="KPHMT-like"/>
    <property type="match status" value="1"/>
</dbReference>
<dbReference type="Proteomes" id="UP000260649">
    <property type="component" value="Unassembled WGS sequence"/>
</dbReference>
<evidence type="ECO:0000256" key="1">
    <source>
        <dbReference type="ARBA" id="ARBA00005033"/>
    </source>
</evidence>
<evidence type="ECO:0000256" key="2">
    <source>
        <dbReference type="ARBA" id="ARBA00008676"/>
    </source>
</evidence>
<comment type="function">
    <text evidence="6 7">Catalyzes the reversible reaction in which hydroxymethyl group from 5,10-methylenetetrahydrofolate is transferred onto alpha-ketoisovalerate to form ketopantoate.</text>
</comment>
<keyword evidence="7" id="KW-0963">Cytoplasm</keyword>
<dbReference type="OrthoDB" id="9781789at2"/>
<feature type="binding site" evidence="7 10">
    <location>
        <position position="116"/>
    </location>
    <ligand>
        <name>Mg(2+)</name>
        <dbReference type="ChEBI" id="CHEBI:18420"/>
    </ligand>
</feature>
<dbReference type="PIRSF" id="PIRSF000388">
    <property type="entry name" value="Pantoate_hydroxy_MeTrfase"/>
    <property type="match status" value="1"/>
</dbReference>
<evidence type="ECO:0000256" key="3">
    <source>
        <dbReference type="ARBA" id="ARBA00011424"/>
    </source>
</evidence>
<dbReference type="NCBIfam" id="TIGR00222">
    <property type="entry name" value="panB"/>
    <property type="match status" value="1"/>
</dbReference>
<proteinExistence type="inferred from homology"/>
<dbReference type="NCBIfam" id="NF001452">
    <property type="entry name" value="PRK00311.1"/>
    <property type="match status" value="1"/>
</dbReference>
<dbReference type="GO" id="GO:0005737">
    <property type="term" value="C:cytoplasm"/>
    <property type="evidence" value="ECO:0007669"/>
    <property type="project" value="UniProtKB-SubCell"/>
</dbReference>
<comment type="cofactor">
    <cofactor evidence="7 10">
        <name>Mg(2+)</name>
        <dbReference type="ChEBI" id="CHEBI:18420"/>
    </cofactor>
    <text evidence="7 10">Binds 1 Mg(2+) ion per subunit.</text>
</comment>
<evidence type="ECO:0000256" key="4">
    <source>
        <dbReference type="ARBA" id="ARBA00022655"/>
    </source>
</evidence>
<comment type="pathway">
    <text evidence="1 7">Cofactor biosynthesis; (R)-pantothenate biosynthesis; (R)-pantoate from 3-methyl-2-oxobutanoate: step 1/2.</text>
</comment>
<feature type="binding site" evidence="7 9">
    <location>
        <position position="114"/>
    </location>
    <ligand>
        <name>3-methyl-2-oxobutanoate</name>
        <dbReference type="ChEBI" id="CHEBI:11851"/>
    </ligand>
</feature>
<dbReference type="UniPathway" id="UPA00028">
    <property type="reaction ID" value="UER00003"/>
</dbReference>
<dbReference type="InterPro" id="IPR003700">
    <property type="entry name" value="Pantoate_hydroxy_MeTrfase"/>
</dbReference>
<dbReference type="InterPro" id="IPR015813">
    <property type="entry name" value="Pyrv/PenolPyrv_kinase-like_dom"/>
</dbReference>
<dbReference type="AlphaFoldDB" id="A0A3E2B4B9"/>
<dbReference type="EC" id="2.1.2.11" evidence="7"/>
<evidence type="ECO:0000256" key="10">
    <source>
        <dbReference type="PIRSR" id="PIRSR000388-3"/>
    </source>
</evidence>
<feature type="binding site" evidence="7 10">
    <location>
        <position position="84"/>
    </location>
    <ligand>
        <name>Mg(2+)</name>
        <dbReference type="ChEBI" id="CHEBI:18420"/>
    </ligand>
</feature>
<gene>
    <name evidence="7 11" type="primary">panB</name>
    <name evidence="11" type="ORF">DV520_05275</name>
</gene>
<dbReference type="GO" id="GO:0008168">
    <property type="term" value="F:methyltransferase activity"/>
    <property type="evidence" value="ECO:0007669"/>
    <property type="project" value="UniProtKB-KW"/>
</dbReference>
<dbReference type="Pfam" id="PF02548">
    <property type="entry name" value="Pantoate_transf"/>
    <property type="match status" value="1"/>
</dbReference>
<comment type="caution">
    <text evidence="11">The sequence shown here is derived from an EMBL/GenBank/DDBJ whole genome shotgun (WGS) entry which is preliminary data.</text>
</comment>
<evidence type="ECO:0000313" key="11">
    <source>
        <dbReference type="EMBL" id="RFT06863.1"/>
    </source>
</evidence>
<dbReference type="GO" id="GO:0032259">
    <property type="term" value="P:methylation"/>
    <property type="evidence" value="ECO:0007669"/>
    <property type="project" value="UniProtKB-KW"/>
</dbReference>
<keyword evidence="5 7" id="KW-0808">Transferase</keyword>
<dbReference type="EMBL" id="QQRQ01000006">
    <property type="protein sequence ID" value="RFT06863.1"/>
    <property type="molecule type" value="Genomic_DNA"/>
</dbReference>